<dbReference type="InterPro" id="IPR001451">
    <property type="entry name" value="Hexapep"/>
</dbReference>
<dbReference type="Pfam" id="PF14602">
    <property type="entry name" value="Hexapep_2"/>
    <property type="match status" value="1"/>
</dbReference>
<accession>A0A0A2LYK4</accession>
<reference evidence="1 2" key="1">
    <citation type="submission" date="2013-09" db="EMBL/GenBank/DDBJ databases">
        <authorList>
            <person name="Zeng Z."/>
            <person name="Chen C."/>
        </authorList>
    </citation>
    <scope>NUCLEOTIDE SEQUENCE [LARGE SCALE GENOMIC DNA]</scope>
    <source>
        <strain evidence="1 2">F44-8</strain>
    </source>
</reference>
<gene>
    <name evidence="1" type="ORF">Q763_00655</name>
</gene>
<sequence length="195" mass="21799">MKKIKHIFKFLKNTLITNYIYLSKDIVLGRKVFFKQMPYILKHKNAIIEIGDNTIINSSNYGYHINMFSRCKLYADRENALIKIGENCRIHGTCIHAYNKIEIGRNCLIAANTQIIDGNGHNLCMDEPEKRLISSDIGKEIIIGKNVWIGANTIILGGSVVGEGSIIMAGSVVKGIVKPKCIYGGNPAKLIKKYD</sequence>
<comment type="caution">
    <text evidence="1">The sequence shown here is derived from an EMBL/GenBank/DDBJ whole genome shotgun (WGS) entry which is preliminary data.</text>
</comment>
<organism evidence="1 2">
    <name type="scientific">Flavobacterium beibuense F44-8</name>
    <dbReference type="NCBI Taxonomy" id="1406840"/>
    <lineage>
        <taxon>Bacteria</taxon>
        <taxon>Pseudomonadati</taxon>
        <taxon>Bacteroidota</taxon>
        <taxon>Flavobacteriia</taxon>
        <taxon>Flavobacteriales</taxon>
        <taxon>Flavobacteriaceae</taxon>
        <taxon>Flavobacterium</taxon>
    </lineage>
</organism>
<dbReference type="InterPro" id="IPR051159">
    <property type="entry name" value="Hexapeptide_acetyltransf"/>
</dbReference>
<dbReference type="SUPFAM" id="SSF51161">
    <property type="entry name" value="Trimeric LpxA-like enzymes"/>
    <property type="match status" value="1"/>
</dbReference>
<dbReference type="CDD" id="cd04647">
    <property type="entry name" value="LbH_MAT_like"/>
    <property type="match status" value="1"/>
</dbReference>
<dbReference type="PANTHER" id="PTHR23416:SF78">
    <property type="entry name" value="LIPOPOLYSACCHARIDE BIOSYNTHESIS O-ACETYL TRANSFERASE WBBJ-RELATED"/>
    <property type="match status" value="1"/>
</dbReference>
<dbReference type="Gene3D" id="2.160.10.10">
    <property type="entry name" value="Hexapeptide repeat proteins"/>
    <property type="match status" value="1"/>
</dbReference>
<keyword evidence="2" id="KW-1185">Reference proteome</keyword>
<dbReference type="PANTHER" id="PTHR23416">
    <property type="entry name" value="SIALIC ACID SYNTHASE-RELATED"/>
    <property type="match status" value="1"/>
</dbReference>
<dbReference type="STRING" id="1406840.Q763_00655"/>
<evidence type="ECO:0000313" key="1">
    <source>
        <dbReference type="EMBL" id="KGO84288.1"/>
    </source>
</evidence>
<dbReference type="RefSeq" id="WP_035129916.1">
    <property type="nucleotide sequence ID" value="NZ_JRLV01000001.1"/>
</dbReference>
<evidence type="ECO:0000313" key="2">
    <source>
        <dbReference type="Proteomes" id="UP000030129"/>
    </source>
</evidence>
<proteinExistence type="predicted"/>
<dbReference type="eggNOG" id="COG0110">
    <property type="taxonomic scope" value="Bacteria"/>
</dbReference>
<dbReference type="AlphaFoldDB" id="A0A0A2LYK4"/>
<dbReference type="InterPro" id="IPR011004">
    <property type="entry name" value="Trimer_LpxA-like_sf"/>
</dbReference>
<evidence type="ECO:0008006" key="3">
    <source>
        <dbReference type="Google" id="ProtNLM"/>
    </source>
</evidence>
<dbReference type="Pfam" id="PF00132">
    <property type="entry name" value="Hexapep"/>
    <property type="match status" value="1"/>
</dbReference>
<dbReference type="EMBL" id="JRLV01000001">
    <property type="protein sequence ID" value="KGO84288.1"/>
    <property type="molecule type" value="Genomic_DNA"/>
</dbReference>
<dbReference type="Proteomes" id="UP000030129">
    <property type="component" value="Unassembled WGS sequence"/>
</dbReference>
<name>A0A0A2LYK4_9FLAO</name>
<protein>
    <recommendedName>
        <fullName evidence="3">Acetyltransferase</fullName>
    </recommendedName>
</protein>